<dbReference type="Pfam" id="PF14670">
    <property type="entry name" value="FXa_inhibition"/>
    <property type="match status" value="1"/>
</dbReference>
<feature type="repeat" description="LDL-receptor class B" evidence="6">
    <location>
        <begin position="241"/>
        <end position="282"/>
    </location>
</feature>
<keyword evidence="3" id="KW-0677">Repeat</keyword>
<dbReference type="OrthoDB" id="72419at2759"/>
<dbReference type="AlphaFoldDB" id="A0A3P8CW50"/>
<accession>A0A3P8CW50</accession>
<evidence type="ECO:0000256" key="1">
    <source>
        <dbReference type="ARBA" id="ARBA00022536"/>
    </source>
</evidence>
<dbReference type="FunFam" id="2.120.10.30:FF:000241">
    <property type="entry name" value="Low-density lipoprotein receptor-related protein 6"/>
    <property type="match status" value="1"/>
</dbReference>
<dbReference type="Pfam" id="PF00058">
    <property type="entry name" value="Ldl_recept_b"/>
    <property type="match status" value="2"/>
</dbReference>
<evidence type="ECO:0000259" key="7">
    <source>
        <dbReference type="SMART" id="SM00181"/>
    </source>
</evidence>
<evidence type="ECO:0000313" key="9">
    <source>
        <dbReference type="Proteomes" id="UP000270296"/>
    </source>
</evidence>
<keyword evidence="5" id="KW-0325">Glycoprotein</keyword>
<dbReference type="InterPro" id="IPR000742">
    <property type="entry name" value="EGF"/>
</dbReference>
<evidence type="ECO:0000256" key="5">
    <source>
        <dbReference type="ARBA" id="ARBA00023180"/>
    </source>
</evidence>
<reference evidence="8 9" key="1">
    <citation type="submission" date="2018-11" db="EMBL/GenBank/DDBJ databases">
        <authorList>
            <consortium name="Pathogen Informatics"/>
        </authorList>
    </citation>
    <scope>NUCLEOTIDE SEQUENCE [LARGE SCALE GENOMIC DNA]</scope>
</reference>
<dbReference type="InterPro" id="IPR000033">
    <property type="entry name" value="LDLR_classB_rpt"/>
</dbReference>
<feature type="domain" description="EGF-like" evidence="7">
    <location>
        <begin position="66"/>
        <end position="103"/>
    </location>
</feature>
<evidence type="ECO:0000256" key="2">
    <source>
        <dbReference type="ARBA" id="ARBA00022729"/>
    </source>
</evidence>
<evidence type="ECO:0000313" key="8">
    <source>
        <dbReference type="EMBL" id="VDP43607.1"/>
    </source>
</evidence>
<protein>
    <recommendedName>
        <fullName evidence="7">EGF-like domain-containing protein</fullName>
    </recommendedName>
</protein>
<feature type="repeat" description="LDL-receptor class B" evidence="6">
    <location>
        <begin position="283"/>
        <end position="325"/>
    </location>
</feature>
<dbReference type="SMART" id="SM00181">
    <property type="entry name" value="EGF"/>
    <property type="match status" value="2"/>
</dbReference>
<dbReference type="PROSITE" id="PS51120">
    <property type="entry name" value="LDLRB"/>
    <property type="match status" value="3"/>
</dbReference>
<evidence type="ECO:0000256" key="4">
    <source>
        <dbReference type="ARBA" id="ARBA00023157"/>
    </source>
</evidence>
<dbReference type="EMBL" id="UZAM01016523">
    <property type="protein sequence ID" value="VDP43607.1"/>
    <property type="molecule type" value="Genomic_DNA"/>
</dbReference>
<feature type="non-terminal residue" evidence="8">
    <location>
        <position position="557"/>
    </location>
</feature>
<name>A0A3P8CW50_9BILA</name>
<gene>
    <name evidence="8" type="ORF">SBAD_LOCUS11869</name>
</gene>
<dbReference type="PANTHER" id="PTHR46513">
    <property type="entry name" value="VITELLOGENIN RECEPTOR-LIKE PROTEIN-RELATED-RELATED"/>
    <property type="match status" value="1"/>
</dbReference>
<keyword evidence="1" id="KW-0245">EGF-like domain</keyword>
<keyword evidence="2" id="KW-0732">Signal</keyword>
<dbReference type="SUPFAM" id="SSF57196">
    <property type="entry name" value="EGF/Laminin"/>
    <property type="match status" value="2"/>
</dbReference>
<feature type="domain" description="EGF-like" evidence="7">
    <location>
        <begin position="416"/>
        <end position="458"/>
    </location>
</feature>
<dbReference type="SUPFAM" id="SSF63825">
    <property type="entry name" value="YWTD domain"/>
    <property type="match status" value="1"/>
</dbReference>
<evidence type="ECO:0000256" key="6">
    <source>
        <dbReference type="PROSITE-ProRule" id="PRU00461"/>
    </source>
</evidence>
<dbReference type="InterPro" id="IPR011042">
    <property type="entry name" value="6-blade_b-propeller_TolB-like"/>
</dbReference>
<sequence>MRSSCTFYPSSFVKGDYIYWSDWERRSLSRAKKRDGSDRIVLHENIPDLMGIKAAYPKRISNVSNGCAVKNGGCSHLCLYRPLGLVCMCPVGWELDANGETCIIPEAFLMFTQRDIVRVSLSSEPRGLRDNGVEELIVHADPSSANGGNISERQALKHAPRDILRVSLSSFPTNLDSLRLHNVSQPLALDFHYKSNRIYWTGSEGTTGTICRAYLNGSNMELILTAGLEYMEGIAIDWLAENLYWSDSGHLHIEMSKLDGKSRRIIVWKNTNPRALVVHPAEGYLYWADWLDPPTLQRSELDGRNRITLLKDVGRIFALTLDYSSNRLYWSEVDAPSIQSVDLNGGSRRFVVQEPNMKPTVLTEFGDFLYWANWRKQSIEISDKATGLNRSTLHLDLHFIINLIAVHALKQRGWNHCATRRNYCEHLCIFMPDRSHKTPYRCSCPSHYALSSDKRSCTAPKKFILFSQHSTVRRMKVKERQDMEEYPIVEDVRLSHVDLEQAFDIALDPYSQTLFWTCELTNSVNATRLLAGEVRPVGTIIANAQYKPRSLAIYPKK</sequence>
<dbReference type="SMART" id="SM00135">
    <property type="entry name" value="LY"/>
    <property type="match status" value="5"/>
</dbReference>
<keyword evidence="4" id="KW-1015">Disulfide bond</keyword>
<dbReference type="Gene3D" id="2.120.10.30">
    <property type="entry name" value="TolB, C-terminal domain"/>
    <property type="match status" value="3"/>
</dbReference>
<dbReference type="PANTHER" id="PTHR46513:SF13">
    <property type="entry name" value="EGF-LIKE DOMAIN-CONTAINING PROTEIN"/>
    <property type="match status" value="1"/>
</dbReference>
<dbReference type="Proteomes" id="UP000270296">
    <property type="component" value="Unassembled WGS sequence"/>
</dbReference>
<organism evidence="8 9">
    <name type="scientific">Soboliphyme baturini</name>
    <dbReference type="NCBI Taxonomy" id="241478"/>
    <lineage>
        <taxon>Eukaryota</taxon>
        <taxon>Metazoa</taxon>
        <taxon>Ecdysozoa</taxon>
        <taxon>Nematoda</taxon>
        <taxon>Enoplea</taxon>
        <taxon>Dorylaimia</taxon>
        <taxon>Dioctophymatida</taxon>
        <taxon>Dioctophymatoidea</taxon>
        <taxon>Soboliphymatidae</taxon>
        <taxon>Soboliphyme</taxon>
    </lineage>
</organism>
<evidence type="ECO:0000256" key="3">
    <source>
        <dbReference type="ARBA" id="ARBA00022737"/>
    </source>
</evidence>
<dbReference type="InterPro" id="IPR050778">
    <property type="entry name" value="Cueball_EGF_LRP_Nidogen"/>
</dbReference>
<feature type="repeat" description="LDL-receptor class B" evidence="6">
    <location>
        <begin position="196"/>
        <end position="240"/>
    </location>
</feature>
<keyword evidence="9" id="KW-1185">Reference proteome</keyword>
<proteinExistence type="predicted"/>